<keyword evidence="5" id="KW-0722">Serine protease inhibitor</keyword>
<dbReference type="PANTHER" id="PTHR11461">
    <property type="entry name" value="SERINE PROTEASE INHIBITOR, SERPIN"/>
    <property type="match status" value="1"/>
</dbReference>
<dbReference type="Gene3D" id="1.10.287.580">
    <property type="entry name" value="Helix hairpin bin"/>
    <property type="match status" value="1"/>
</dbReference>
<dbReference type="FunFam" id="2.30.39.10:FF:000014">
    <property type="entry name" value="Serpin family B member 9"/>
    <property type="match status" value="1"/>
</dbReference>
<comment type="subunit">
    <text evidence="7">Forms a complex with the monomeric form of beta-tryptase.</text>
</comment>
<dbReference type="GO" id="GO:0005615">
    <property type="term" value="C:extracellular space"/>
    <property type="evidence" value="ECO:0007669"/>
    <property type="project" value="InterPro"/>
</dbReference>
<evidence type="ECO:0000256" key="1">
    <source>
        <dbReference type="ARBA" id="ARBA00004496"/>
    </source>
</evidence>
<dbReference type="InterPro" id="IPR023796">
    <property type="entry name" value="Serpin_dom"/>
</dbReference>
<feature type="region of interest" description="Disordered" evidence="9">
    <location>
        <begin position="67"/>
        <end position="100"/>
    </location>
</feature>
<dbReference type="AlphaFoldDB" id="A0AAV1HAY5"/>
<dbReference type="SMART" id="SM00093">
    <property type="entry name" value="SERPIN"/>
    <property type="match status" value="1"/>
</dbReference>
<feature type="compositionally biased region" description="Acidic residues" evidence="9">
    <location>
        <begin position="76"/>
        <end position="85"/>
    </location>
</feature>
<keyword evidence="12" id="KW-1185">Reference proteome</keyword>
<accession>A0AAV1HAY5</accession>
<dbReference type="CDD" id="cd19956">
    <property type="entry name" value="serpinB"/>
    <property type="match status" value="1"/>
</dbReference>
<gene>
    <name evidence="11" type="ORF">XNOV1_A020548</name>
</gene>
<dbReference type="GO" id="GO:0005737">
    <property type="term" value="C:cytoplasm"/>
    <property type="evidence" value="ECO:0007669"/>
    <property type="project" value="UniProtKB-SubCell"/>
</dbReference>
<dbReference type="Pfam" id="PF00079">
    <property type="entry name" value="Serpin"/>
    <property type="match status" value="2"/>
</dbReference>
<dbReference type="Gene3D" id="2.30.39.10">
    <property type="entry name" value="Alpha-1-antitrypsin, domain 1"/>
    <property type="match status" value="1"/>
</dbReference>
<dbReference type="Proteomes" id="UP001178508">
    <property type="component" value="Chromosome 20"/>
</dbReference>
<organism evidence="11 12">
    <name type="scientific">Xyrichtys novacula</name>
    <name type="common">Pearly razorfish</name>
    <name type="synonym">Hemipteronotus novacula</name>
    <dbReference type="NCBI Taxonomy" id="13765"/>
    <lineage>
        <taxon>Eukaryota</taxon>
        <taxon>Metazoa</taxon>
        <taxon>Chordata</taxon>
        <taxon>Craniata</taxon>
        <taxon>Vertebrata</taxon>
        <taxon>Euteleostomi</taxon>
        <taxon>Actinopterygii</taxon>
        <taxon>Neopterygii</taxon>
        <taxon>Teleostei</taxon>
        <taxon>Neoteleostei</taxon>
        <taxon>Acanthomorphata</taxon>
        <taxon>Eupercaria</taxon>
        <taxon>Labriformes</taxon>
        <taxon>Labridae</taxon>
        <taxon>Xyrichtys</taxon>
    </lineage>
</organism>
<feature type="domain" description="Serpin" evidence="10">
    <location>
        <begin position="17"/>
        <end position="457"/>
    </location>
</feature>
<sequence length="458" mass="52241">MASPSISLAKANSTFNLALFKKLGEDDKQANIFYSPFSISSALAMVMLGTRGSTAAQMSEVLGFKEGEQSKGPEEQPMEQDETQASEEQPTQRDETQKKTPIATLYQSQMQTRQQLRMQIQQQSKLPAYLRECLKPQTDNDDNIHAKFAMLLKEMNKQDTSHVLSVANRLYGEQSYNFIGNYLAETKKHYEAELESVDFKTKAAEVRAIINSWVEETTKGVIKEVLAEGVLDNSTRLVLINAIYFKGHWDQQFEEKLTEEAQFRVNKNDTKPVKMMQQKKNFYYNDIPEAKIKVLEMNYKGSELSMILFLPNDIEDDTTGLEKLENELTHQKFVDWTRPDMMSHGEVDVKLPRFKLEENYDLKKVLVEMGMSDAFDVSMSDFSGMSPANDLVLSKVVHKAYVDVNEEGTEAAAVTAPVVSVRSLKIPFTFYADHPFIFFIRHNQTKTILFAGRFCNPE</sequence>
<dbReference type="PANTHER" id="PTHR11461:SF204">
    <property type="entry name" value="SERPIN B6"/>
    <property type="match status" value="1"/>
</dbReference>
<evidence type="ECO:0000256" key="2">
    <source>
        <dbReference type="ARBA" id="ARBA00006426"/>
    </source>
</evidence>
<keyword evidence="6" id="KW-0007">Acetylation</keyword>
<dbReference type="InterPro" id="IPR042185">
    <property type="entry name" value="Serpin_sf_2"/>
</dbReference>
<evidence type="ECO:0000256" key="7">
    <source>
        <dbReference type="ARBA" id="ARBA00038828"/>
    </source>
</evidence>
<dbReference type="InterPro" id="IPR000215">
    <property type="entry name" value="Serpin_fam"/>
</dbReference>
<evidence type="ECO:0000313" key="12">
    <source>
        <dbReference type="Proteomes" id="UP001178508"/>
    </source>
</evidence>
<keyword evidence="4" id="KW-0646">Protease inhibitor</keyword>
<proteinExistence type="inferred from homology"/>
<evidence type="ECO:0000256" key="6">
    <source>
        <dbReference type="ARBA" id="ARBA00022990"/>
    </source>
</evidence>
<evidence type="ECO:0000256" key="9">
    <source>
        <dbReference type="SAM" id="MobiDB-lite"/>
    </source>
</evidence>
<reference evidence="11" key="1">
    <citation type="submission" date="2023-08" db="EMBL/GenBank/DDBJ databases">
        <authorList>
            <person name="Alioto T."/>
            <person name="Alioto T."/>
            <person name="Gomez Garrido J."/>
        </authorList>
    </citation>
    <scope>NUCLEOTIDE SEQUENCE</scope>
</reference>
<dbReference type="SUPFAM" id="SSF56574">
    <property type="entry name" value="Serpins"/>
    <property type="match status" value="1"/>
</dbReference>
<evidence type="ECO:0000256" key="8">
    <source>
        <dbReference type="ARBA" id="ARBA00039202"/>
    </source>
</evidence>
<dbReference type="PROSITE" id="PS00284">
    <property type="entry name" value="SERPIN"/>
    <property type="match status" value="1"/>
</dbReference>
<dbReference type="Gene3D" id="3.30.497.10">
    <property type="entry name" value="Antithrombin, subunit I, domain 2"/>
    <property type="match status" value="1"/>
</dbReference>
<protein>
    <recommendedName>
        <fullName evidence="8">Serpin B6</fullName>
    </recommendedName>
</protein>
<evidence type="ECO:0000256" key="3">
    <source>
        <dbReference type="ARBA" id="ARBA00022490"/>
    </source>
</evidence>
<evidence type="ECO:0000313" key="11">
    <source>
        <dbReference type="EMBL" id="CAJ1081848.1"/>
    </source>
</evidence>
<evidence type="ECO:0000256" key="4">
    <source>
        <dbReference type="ARBA" id="ARBA00022690"/>
    </source>
</evidence>
<evidence type="ECO:0000256" key="5">
    <source>
        <dbReference type="ARBA" id="ARBA00022900"/>
    </source>
</evidence>
<keyword evidence="3" id="KW-0963">Cytoplasm</keyword>
<evidence type="ECO:0000259" key="10">
    <source>
        <dbReference type="SMART" id="SM00093"/>
    </source>
</evidence>
<comment type="subcellular location">
    <subcellularLocation>
        <location evidence="1">Cytoplasm</location>
    </subcellularLocation>
</comment>
<dbReference type="InterPro" id="IPR036186">
    <property type="entry name" value="Serpin_sf"/>
</dbReference>
<dbReference type="EMBL" id="OY660883">
    <property type="protein sequence ID" value="CAJ1081848.1"/>
    <property type="molecule type" value="Genomic_DNA"/>
</dbReference>
<dbReference type="InterPro" id="IPR042178">
    <property type="entry name" value="Serpin_sf_1"/>
</dbReference>
<name>A0AAV1HAY5_XYRNO</name>
<comment type="similarity">
    <text evidence="2">Belongs to the serpin family. Ov-serpin subfamily.</text>
</comment>
<dbReference type="GO" id="GO:0004867">
    <property type="term" value="F:serine-type endopeptidase inhibitor activity"/>
    <property type="evidence" value="ECO:0007669"/>
    <property type="project" value="UniProtKB-KW"/>
</dbReference>
<dbReference type="InterPro" id="IPR023795">
    <property type="entry name" value="Serpin_CS"/>
</dbReference>